<dbReference type="Pfam" id="PF04010">
    <property type="entry name" value="DUF357"/>
    <property type="match status" value="1"/>
</dbReference>
<protein>
    <recommendedName>
        <fullName evidence="1">DUF357 domain-containing protein</fullName>
    </recommendedName>
</protein>
<proteinExistence type="predicted"/>
<sequence length="99" mass="11246">MDHGDKLAAELAEKVNRYEKLLNSALEKADYAPIEKSHLHNVAEDFYTMALSYYKDGKHFMQINDLVNALVCFSYGHAWLDSGARLGLFDVDDDSLFTI</sequence>
<dbReference type="KEGG" id="mzh:Mzhil_0763"/>
<evidence type="ECO:0000313" key="3">
    <source>
        <dbReference type="Proteomes" id="UP000006622"/>
    </source>
</evidence>
<reference evidence="2" key="1">
    <citation type="submission" date="2010-07" db="EMBL/GenBank/DDBJ databases">
        <title>The complete genome of Methanosalsum zhilinae DSM 4017.</title>
        <authorList>
            <consortium name="US DOE Joint Genome Institute (JGI-PGF)"/>
            <person name="Lucas S."/>
            <person name="Copeland A."/>
            <person name="Lapidus A."/>
            <person name="Glavina del Rio T."/>
            <person name="Dalin E."/>
            <person name="Tice H."/>
            <person name="Bruce D."/>
            <person name="Goodwin L."/>
            <person name="Pitluck S."/>
            <person name="Kyrpides N."/>
            <person name="Mavromatis K."/>
            <person name="Ovchinnikova G."/>
            <person name="Daligault H."/>
            <person name="Detter J.C."/>
            <person name="Han C."/>
            <person name="Tapia R."/>
            <person name="Larimer F."/>
            <person name="Land M."/>
            <person name="Hauser L."/>
            <person name="Markowitz V."/>
            <person name="Cheng J.-F."/>
            <person name="Hugenholtz P."/>
            <person name="Woyke T."/>
            <person name="Wu D."/>
            <person name="Spring S."/>
            <person name="Schueler E."/>
            <person name="Brambilla E."/>
            <person name="Klenk H.-P."/>
            <person name="Eisen J.A."/>
        </authorList>
    </citation>
    <scope>NUCLEOTIDE SEQUENCE</scope>
    <source>
        <strain evidence="2">DSM 4017</strain>
    </source>
</reference>
<dbReference type="Gene3D" id="1.20.1270.90">
    <property type="entry name" value="AF1782-like"/>
    <property type="match status" value="1"/>
</dbReference>
<dbReference type="EMBL" id="CP002101">
    <property type="protein sequence ID" value="AEH60627.1"/>
    <property type="molecule type" value="Genomic_DNA"/>
</dbReference>
<keyword evidence="3" id="KW-1185">Reference proteome</keyword>
<dbReference type="InterPro" id="IPR036809">
    <property type="entry name" value="AF1782-like_sf"/>
</dbReference>
<feature type="domain" description="DUF357" evidence="1">
    <location>
        <begin position="17"/>
        <end position="89"/>
    </location>
</feature>
<dbReference type="Proteomes" id="UP000006622">
    <property type="component" value="Chromosome"/>
</dbReference>
<accession>F7XKM4</accession>
<evidence type="ECO:0000259" key="1">
    <source>
        <dbReference type="Pfam" id="PF04010"/>
    </source>
</evidence>
<evidence type="ECO:0000313" key="2">
    <source>
        <dbReference type="EMBL" id="AEH60627.1"/>
    </source>
</evidence>
<dbReference type="AlphaFoldDB" id="F7XKM4"/>
<dbReference type="SUPFAM" id="SSF158372">
    <property type="entry name" value="AF1782-like"/>
    <property type="match status" value="1"/>
</dbReference>
<dbReference type="STRING" id="679901.Mzhil_0763"/>
<organism evidence="2 3">
    <name type="scientific">Methanosalsum zhilinae (strain DSM 4017 / NBRC 107636 / OCM 62 / WeN5)</name>
    <name type="common">Methanohalophilus zhilinae</name>
    <dbReference type="NCBI Taxonomy" id="679901"/>
    <lineage>
        <taxon>Archaea</taxon>
        <taxon>Methanobacteriati</taxon>
        <taxon>Methanobacteriota</taxon>
        <taxon>Stenosarchaea group</taxon>
        <taxon>Methanomicrobia</taxon>
        <taxon>Methanosarcinales</taxon>
        <taxon>Methanosarcinaceae</taxon>
        <taxon>Methanosalsum</taxon>
    </lineage>
</organism>
<dbReference type="HOGENOM" id="CLU_180506_0_0_2"/>
<dbReference type="InterPro" id="IPR023140">
    <property type="entry name" value="DUF357"/>
</dbReference>
<name>F7XKM4_METZD</name>
<gene>
    <name evidence="2" type="ordered locus">Mzhil_0763</name>
</gene>